<evidence type="ECO:0000313" key="2">
    <source>
        <dbReference type="EMBL" id="ALS79156.1"/>
    </source>
</evidence>
<feature type="signal peptide" evidence="1">
    <location>
        <begin position="1"/>
        <end position="25"/>
    </location>
</feature>
<evidence type="ECO:0000313" key="3">
    <source>
        <dbReference type="Proteomes" id="UP000065533"/>
    </source>
</evidence>
<evidence type="ECO:0000256" key="1">
    <source>
        <dbReference type="SAM" id="SignalP"/>
    </source>
</evidence>
<keyword evidence="1" id="KW-0732">Signal</keyword>
<dbReference type="RefSeq" id="WP_058385810.1">
    <property type="nucleotide sequence ID" value="NZ_CP013661.2"/>
</dbReference>
<dbReference type="Proteomes" id="UP000065533">
    <property type="component" value="Chromosome"/>
</dbReference>
<feature type="chain" id="PRO_5045828129" evidence="1">
    <location>
        <begin position="26"/>
        <end position="212"/>
    </location>
</feature>
<keyword evidence="3" id="KW-1185">Reference proteome</keyword>
<proteinExistence type="predicted"/>
<protein>
    <submittedName>
        <fullName evidence="2">Uncharacterized protein</fullName>
    </submittedName>
</protein>
<dbReference type="EMBL" id="CP013661">
    <property type="protein sequence ID" value="ALS79156.1"/>
    <property type="molecule type" value="Genomic_DNA"/>
</dbReference>
<name>A0ABM5WXS2_9BACL</name>
<sequence length="212" mass="22779">MKKFLGSFLLLAFMFTVLLGGQVSAGTNTGTTGSIDLSDLDLTDLKPGDVIEGDGFQLRQLSDEQLEKELGYSLPEEKMSVMAQQCATGSTAFTRGLTTDGPTSYRPVVNIYTELCLNDDNQYVIESIQSINIDATDGGVVKGVSGNTEASALNNGKTLFYVVDGYWYNNTTTTTGTTGGFTTPVASATFNASDTTNYFGYTYQSDNIILFN</sequence>
<organism evidence="2 3">
    <name type="scientific">Planococcus kocurii</name>
    <dbReference type="NCBI Taxonomy" id="1374"/>
    <lineage>
        <taxon>Bacteria</taxon>
        <taxon>Bacillati</taxon>
        <taxon>Bacillota</taxon>
        <taxon>Bacilli</taxon>
        <taxon>Bacillales</taxon>
        <taxon>Caryophanaceae</taxon>
        <taxon>Planococcus</taxon>
    </lineage>
</organism>
<reference evidence="2" key="1">
    <citation type="submission" date="2016-01" db="EMBL/GenBank/DDBJ databases">
        <title>Complete genome of Planococcus kocurri type strain.</title>
        <authorList>
            <person name="See-Too W.S."/>
        </authorList>
    </citation>
    <scope>NUCLEOTIDE SEQUENCE [LARGE SCALE GENOMIC DNA]</scope>
    <source>
        <strain evidence="2">ATCC 43650</strain>
    </source>
</reference>
<gene>
    <name evidence="2" type="ORF">AUO94_10985</name>
</gene>
<accession>A0ABM5WXS2</accession>